<sequence length="175" mass="18855">MSDFYLGEIRIFAGDYAPQGWYICAGQSLKIVENEALFSLLGTTYGGDGQTHFKLPDMRSRIPIGVGTNPATGSNVTRGQTLGTETETLTAAEMPSHQHSVMVSIATGDTNIPANNALNLGDNKSYSTSTNPADINVLNAECIKPEGHAMAHENRMPMMALNYIIAHTGIYPSQY</sequence>
<dbReference type="Gene3D" id="3.90.1340.10">
    <property type="entry name" value="Phage tail collar domain"/>
    <property type="match status" value="1"/>
</dbReference>
<reference evidence="2" key="1">
    <citation type="submission" date="2024-07" db="EMBL/GenBank/DDBJ databases">
        <title>Whole genome sequence of bacterial strains from algal surface.</title>
        <authorList>
            <person name="Kumar P."/>
        </authorList>
    </citation>
    <scope>NUCLEOTIDE SEQUENCE</scope>
    <source>
        <strain evidence="2">PP-1MA</strain>
    </source>
</reference>
<dbReference type="Pfam" id="PF07484">
    <property type="entry name" value="Collar"/>
    <property type="match status" value="1"/>
</dbReference>
<dbReference type="EMBL" id="CP165718">
    <property type="protein sequence ID" value="XDV10117.1"/>
    <property type="molecule type" value="Genomic_DNA"/>
</dbReference>
<organism evidence="2">
    <name type="scientific">Pseudidiomarina sp. PP-1MA</name>
    <dbReference type="NCBI Taxonomy" id="3237706"/>
    <lineage>
        <taxon>Bacteria</taxon>
        <taxon>Pseudomonadati</taxon>
        <taxon>Pseudomonadota</taxon>
        <taxon>Gammaproteobacteria</taxon>
        <taxon>Alteromonadales</taxon>
        <taxon>Idiomarinaceae</taxon>
        <taxon>Pseudidiomarina</taxon>
    </lineage>
</organism>
<accession>A0AB39XAP8</accession>
<dbReference type="InterPro" id="IPR011083">
    <property type="entry name" value="Phage_tail_collar_dom"/>
</dbReference>
<dbReference type="RefSeq" id="WP_369743426.1">
    <property type="nucleotide sequence ID" value="NZ_CP165718.1"/>
</dbReference>
<gene>
    <name evidence="2" type="ORF">AB8S08_02620</name>
</gene>
<dbReference type="InterPro" id="IPR037053">
    <property type="entry name" value="Phage_tail_collar_dom_sf"/>
</dbReference>
<proteinExistence type="predicted"/>
<feature type="domain" description="Phage tail collar" evidence="1">
    <location>
        <begin position="7"/>
        <end position="63"/>
    </location>
</feature>
<name>A0AB39XAP8_9GAMM</name>
<protein>
    <submittedName>
        <fullName evidence="2">Phage tail protein</fullName>
    </submittedName>
</protein>
<evidence type="ECO:0000259" key="1">
    <source>
        <dbReference type="Pfam" id="PF07484"/>
    </source>
</evidence>
<dbReference type="AlphaFoldDB" id="A0AB39XAP8"/>
<dbReference type="SUPFAM" id="SSF88874">
    <property type="entry name" value="Receptor-binding domain of short tail fibre protein gp12"/>
    <property type="match status" value="1"/>
</dbReference>
<evidence type="ECO:0000313" key="2">
    <source>
        <dbReference type="EMBL" id="XDV10117.1"/>
    </source>
</evidence>